<keyword evidence="2" id="KW-0732">Signal</keyword>
<name>A0A9D2N333_9FIRM</name>
<reference evidence="3" key="2">
    <citation type="submission" date="2021-04" db="EMBL/GenBank/DDBJ databases">
        <authorList>
            <person name="Gilroy R."/>
        </authorList>
    </citation>
    <scope>NUCLEOTIDE SEQUENCE</scope>
    <source>
        <strain evidence="3">ChiSxjej6B18-287</strain>
    </source>
</reference>
<evidence type="ECO:0000256" key="1">
    <source>
        <dbReference type="SAM" id="MobiDB-lite"/>
    </source>
</evidence>
<sequence length="178" mass="18560">MRNMKGIFAAAVMVMGLSLAACGSSDSGSSSSGSSSSGSSASSSSEGFSFTSGSTKIEMNADASAIVEELGDPDDYFESESCAFEGLDKVYTYPGFHLNTYPVDDKDYVLSVDFMDDTVATDEGISIGSTKDEVTEAYGDPAEESDTSMVYEKGDTEMTIGLDGDSVSSLEISAVTEE</sequence>
<comment type="caution">
    <text evidence="3">The sequence shown here is derived from an EMBL/GenBank/DDBJ whole genome shotgun (WGS) entry which is preliminary data.</text>
</comment>
<evidence type="ECO:0000313" key="4">
    <source>
        <dbReference type="Proteomes" id="UP000823893"/>
    </source>
</evidence>
<dbReference type="Proteomes" id="UP000823893">
    <property type="component" value="Unassembled WGS sequence"/>
</dbReference>
<gene>
    <name evidence="3" type="ORF">H9935_01225</name>
</gene>
<feature type="signal peptide" evidence="2">
    <location>
        <begin position="1"/>
        <end position="20"/>
    </location>
</feature>
<evidence type="ECO:0000313" key="3">
    <source>
        <dbReference type="EMBL" id="HJC09427.1"/>
    </source>
</evidence>
<evidence type="ECO:0008006" key="5">
    <source>
        <dbReference type="Google" id="ProtNLM"/>
    </source>
</evidence>
<proteinExistence type="predicted"/>
<dbReference type="EMBL" id="DWWV01000018">
    <property type="protein sequence ID" value="HJC09427.1"/>
    <property type="molecule type" value="Genomic_DNA"/>
</dbReference>
<dbReference type="AlphaFoldDB" id="A0A9D2N333"/>
<dbReference type="PROSITE" id="PS51257">
    <property type="entry name" value="PROKAR_LIPOPROTEIN"/>
    <property type="match status" value="1"/>
</dbReference>
<evidence type="ECO:0000256" key="2">
    <source>
        <dbReference type="SAM" id="SignalP"/>
    </source>
</evidence>
<protein>
    <recommendedName>
        <fullName evidence="5">DUF4825 domain-containing protein</fullName>
    </recommendedName>
</protein>
<reference evidence="3" key="1">
    <citation type="journal article" date="2021" name="PeerJ">
        <title>Extensive microbial diversity within the chicken gut microbiome revealed by metagenomics and culture.</title>
        <authorList>
            <person name="Gilroy R."/>
            <person name="Ravi A."/>
            <person name="Getino M."/>
            <person name="Pursley I."/>
            <person name="Horton D.L."/>
            <person name="Alikhan N.F."/>
            <person name="Baker D."/>
            <person name="Gharbi K."/>
            <person name="Hall N."/>
            <person name="Watson M."/>
            <person name="Adriaenssens E.M."/>
            <person name="Foster-Nyarko E."/>
            <person name="Jarju S."/>
            <person name="Secka A."/>
            <person name="Antonio M."/>
            <person name="Oren A."/>
            <person name="Chaudhuri R.R."/>
            <person name="La Ragione R."/>
            <person name="Hildebrand F."/>
            <person name="Pallen M.J."/>
        </authorList>
    </citation>
    <scope>NUCLEOTIDE SEQUENCE</scope>
    <source>
        <strain evidence="3">ChiSxjej6B18-287</strain>
    </source>
</reference>
<feature type="region of interest" description="Disordered" evidence="1">
    <location>
        <begin position="25"/>
        <end position="50"/>
    </location>
</feature>
<accession>A0A9D2N333</accession>
<feature type="chain" id="PRO_5038909730" description="DUF4825 domain-containing protein" evidence="2">
    <location>
        <begin position="21"/>
        <end position="178"/>
    </location>
</feature>
<organism evidence="3 4">
    <name type="scientific">Candidatus Blautia merdigallinarum</name>
    <dbReference type="NCBI Taxonomy" id="2838495"/>
    <lineage>
        <taxon>Bacteria</taxon>
        <taxon>Bacillati</taxon>
        <taxon>Bacillota</taxon>
        <taxon>Clostridia</taxon>
        <taxon>Lachnospirales</taxon>
        <taxon>Lachnospiraceae</taxon>
        <taxon>Blautia</taxon>
    </lineage>
</organism>